<dbReference type="eggNOG" id="COG0412">
    <property type="taxonomic scope" value="Bacteria"/>
</dbReference>
<evidence type="ECO:0000259" key="2">
    <source>
        <dbReference type="Pfam" id="PF01738"/>
    </source>
</evidence>
<dbReference type="Pfam" id="PF01738">
    <property type="entry name" value="DLH"/>
    <property type="match status" value="1"/>
</dbReference>
<dbReference type="InterPro" id="IPR002925">
    <property type="entry name" value="Dienelactn_hydro"/>
</dbReference>
<dbReference type="STRING" id="706587.Desti_2961"/>
<dbReference type="PANTHER" id="PTHR22946:SF9">
    <property type="entry name" value="POLYKETIDE TRANSFERASE AF380"/>
    <property type="match status" value="1"/>
</dbReference>
<sequence>MRVPARFLSVLFVVVITAILWPTIGLSQTFRIGIPLKDGKVLPAFLFLPSYGVKGRIPGIICGVGVGSQHILQYQDHCRHLAERNFAVILMDPSNYPENLVPDAYSWDRGAGYLKGSINQGVVAARLAVSHEWYLNSIKAAVDYLCYSPFTDPTRIVISGFSQPANAALTYACRDPRIKAIVWNYGGSPWVMPYDVLKLPPVLIFHGEDDDVYEVKYAKKLAAELHTNAKYYEAYIYPGQKHMFNVYYDLRTENRYMRPIIQESFERLISFLYRVLELRPDKKKHAPNYAVQQHFLNPNFAYYPFEAPKITH</sequence>
<dbReference type="GO" id="GO:0052689">
    <property type="term" value="F:carboxylic ester hydrolase activity"/>
    <property type="evidence" value="ECO:0007669"/>
    <property type="project" value="UniProtKB-ARBA"/>
</dbReference>
<dbReference type="KEGG" id="dti:Desti_2961"/>
<reference evidence="4" key="1">
    <citation type="submission" date="2012-06" db="EMBL/GenBank/DDBJ databases">
        <title>Complete sequence of chromosome of Desulfomonile tiedjei DSM 6799.</title>
        <authorList>
            <person name="Lucas S."/>
            <person name="Copeland A."/>
            <person name="Lapidus A."/>
            <person name="Glavina del Rio T."/>
            <person name="Dalin E."/>
            <person name="Tice H."/>
            <person name="Bruce D."/>
            <person name="Goodwin L."/>
            <person name="Pitluck S."/>
            <person name="Peters L."/>
            <person name="Ovchinnikova G."/>
            <person name="Zeytun A."/>
            <person name="Lu M."/>
            <person name="Kyrpides N."/>
            <person name="Mavromatis K."/>
            <person name="Ivanova N."/>
            <person name="Brettin T."/>
            <person name="Detter J.C."/>
            <person name="Han C."/>
            <person name="Larimer F."/>
            <person name="Land M."/>
            <person name="Hauser L."/>
            <person name="Markowitz V."/>
            <person name="Cheng J.-F."/>
            <person name="Hugenholtz P."/>
            <person name="Woyke T."/>
            <person name="Wu D."/>
            <person name="Spring S."/>
            <person name="Schroeder M."/>
            <person name="Brambilla E."/>
            <person name="Klenk H.-P."/>
            <person name="Eisen J.A."/>
        </authorList>
    </citation>
    <scope>NUCLEOTIDE SEQUENCE [LARGE SCALE GENOMIC DNA]</scope>
    <source>
        <strain evidence="4">ATCC 49306 / DSM 6799 / DCB-1</strain>
    </source>
</reference>
<keyword evidence="4" id="KW-1185">Reference proteome</keyword>
<dbReference type="EMBL" id="CP003360">
    <property type="protein sequence ID" value="AFM25630.1"/>
    <property type="molecule type" value="Genomic_DNA"/>
</dbReference>
<dbReference type="Gene3D" id="3.40.50.1820">
    <property type="entry name" value="alpha/beta hydrolase"/>
    <property type="match status" value="1"/>
</dbReference>
<keyword evidence="1 3" id="KW-0378">Hydrolase</keyword>
<gene>
    <name evidence="3" type="ordered locus">Desti_2961</name>
</gene>
<dbReference type="PANTHER" id="PTHR22946">
    <property type="entry name" value="DIENELACTONE HYDROLASE DOMAIN-CONTAINING PROTEIN-RELATED"/>
    <property type="match status" value="1"/>
</dbReference>
<name>I4C7T9_DESTA</name>
<dbReference type="AlphaFoldDB" id="I4C7T9"/>
<evidence type="ECO:0000313" key="3">
    <source>
        <dbReference type="EMBL" id="AFM25630.1"/>
    </source>
</evidence>
<protein>
    <submittedName>
        <fullName evidence="3">Dienelactone hydrolase-like enzyme</fullName>
    </submittedName>
</protein>
<dbReference type="SUPFAM" id="SSF53474">
    <property type="entry name" value="alpha/beta-Hydrolases"/>
    <property type="match status" value="1"/>
</dbReference>
<evidence type="ECO:0000313" key="4">
    <source>
        <dbReference type="Proteomes" id="UP000006055"/>
    </source>
</evidence>
<accession>I4C7T9</accession>
<feature type="domain" description="Dienelactone hydrolase" evidence="2">
    <location>
        <begin position="117"/>
        <end position="272"/>
    </location>
</feature>
<dbReference type="InterPro" id="IPR050261">
    <property type="entry name" value="FrsA_esterase"/>
</dbReference>
<dbReference type="OrthoDB" id="9771666at2"/>
<dbReference type="HOGENOM" id="CLU_890616_0_0_7"/>
<dbReference type="InterPro" id="IPR029058">
    <property type="entry name" value="AB_hydrolase_fold"/>
</dbReference>
<organism evidence="3 4">
    <name type="scientific">Desulfomonile tiedjei (strain ATCC 49306 / DSM 6799 / DCB-1)</name>
    <dbReference type="NCBI Taxonomy" id="706587"/>
    <lineage>
        <taxon>Bacteria</taxon>
        <taxon>Pseudomonadati</taxon>
        <taxon>Thermodesulfobacteriota</taxon>
        <taxon>Desulfomonilia</taxon>
        <taxon>Desulfomonilales</taxon>
        <taxon>Desulfomonilaceae</taxon>
        <taxon>Desulfomonile</taxon>
    </lineage>
</organism>
<proteinExistence type="predicted"/>
<dbReference type="Proteomes" id="UP000006055">
    <property type="component" value="Chromosome"/>
</dbReference>
<evidence type="ECO:0000256" key="1">
    <source>
        <dbReference type="ARBA" id="ARBA00022801"/>
    </source>
</evidence>